<name>A0ABQ5CQ48_9ASTR</name>
<evidence type="ECO:0000313" key="1">
    <source>
        <dbReference type="EMBL" id="GJT29018.1"/>
    </source>
</evidence>
<accession>A0ABQ5CQ48</accession>
<keyword evidence="2" id="KW-1185">Reference proteome</keyword>
<reference evidence="1" key="2">
    <citation type="submission" date="2022-01" db="EMBL/GenBank/DDBJ databases">
        <authorList>
            <person name="Yamashiro T."/>
            <person name="Shiraishi A."/>
            <person name="Satake H."/>
            <person name="Nakayama K."/>
        </authorList>
    </citation>
    <scope>NUCLEOTIDE SEQUENCE</scope>
</reference>
<comment type="caution">
    <text evidence="1">The sequence shown here is derived from an EMBL/GenBank/DDBJ whole genome shotgun (WGS) entry which is preliminary data.</text>
</comment>
<evidence type="ECO:0000313" key="2">
    <source>
        <dbReference type="Proteomes" id="UP001151760"/>
    </source>
</evidence>
<organism evidence="1 2">
    <name type="scientific">Tanacetum coccineum</name>
    <dbReference type="NCBI Taxonomy" id="301880"/>
    <lineage>
        <taxon>Eukaryota</taxon>
        <taxon>Viridiplantae</taxon>
        <taxon>Streptophyta</taxon>
        <taxon>Embryophyta</taxon>
        <taxon>Tracheophyta</taxon>
        <taxon>Spermatophyta</taxon>
        <taxon>Magnoliopsida</taxon>
        <taxon>eudicotyledons</taxon>
        <taxon>Gunneridae</taxon>
        <taxon>Pentapetalae</taxon>
        <taxon>asterids</taxon>
        <taxon>campanulids</taxon>
        <taxon>Asterales</taxon>
        <taxon>Asteraceae</taxon>
        <taxon>Asteroideae</taxon>
        <taxon>Anthemideae</taxon>
        <taxon>Anthemidinae</taxon>
        <taxon>Tanacetum</taxon>
    </lineage>
</organism>
<reference evidence="1" key="1">
    <citation type="journal article" date="2022" name="Int. J. Mol. Sci.">
        <title>Draft Genome of Tanacetum Coccineum: Genomic Comparison of Closely Related Tanacetum-Family Plants.</title>
        <authorList>
            <person name="Yamashiro T."/>
            <person name="Shiraishi A."/>
            <person name="Nakayama K."/>
            <person name="Satake H."/>
        </authorList>
    </citation>
    <scope>NUCLEOTIDE SEQUENCE</scope>
</reference>
<proteinExistence type="predicted"/>
<sequence>MVYGKACHLPVEIKHEEHWALKQCNMDLTGAAKNHFMELNELAKLRDVARILGSIKKELRDGTTLHSEEIKILRSQYGVSWFWDTTYQLHV</sequence>
<dbReference type="EMBL" id="BQNB010014508">
    <property type="protein sequence ID" value="GJT29018.1"/>
    <property type="molecule type" value="Genomic_DNA"/>
</dbReference>
<gene>
    <name evidence="1" type="ORF">Tco_0909293</name>
</gene>
<dbReference type="Proteomes" id="UP001151760">
    <property type="component" value="Unassembled WGS sequence"/>
</dbReference>
<protein>
    <submittedName>
        <fullName evidence="1">Uncharacterized protein</fullName>
    </submittedName>
</protein>